<dbReference type="Proteomes" id="UP001066276">
    <property type="component" value="Chromosome 6"/>
</dbReference>
<sequence>MRPGESTVLPYRQSTPRSPLGARSAIRHLHQSALFSRLLDPIFWVPQPRVLIQHPWVTGRLRPGPPRSDPRLGRTSHPASSSPVSAGAPASTSAAAGEPAWCLPLFCAVRALTTSIRGTTQGRGLCRVPRPADAKVPDGLIRHPRGRRRGPHTLGPLLWSTQGLRAASTCGPARARDPDPVPAPCVIPGPPTSSGTVSVRLSCARSHLGPLAPASTSAAAGEPARRLPLFCAVRALTTSACGTTQGRGLCRLLRPADSEVPDGQIRHPRGRRRGPHTLGPLLWSRPAAWTSFGPGKARF</sequence>
<evidence type="ECO:0000256" key="1">
    <source>
        <dbReference type="SAM" id="MobiDB-lite"/>
    </source>
</evidence>
<gene>
    <name evidence="2" type="ORF">NDU88_008154</name>
</gene>
<dbReference type="EMBL" id="JANPWB010000010">
    <property type="protein sequence ID" value="KAJ1141826.1"/>
    <property type="molecule type" value="Genomic_DNA"/>
</dbReference>
<organism evidence="2 3">
    <name type="scientific">Pleurodeles waltl</name>
    <name type="common">Iberian ribbed newt</name>
    <dbReference type="NCBI Taxonomy" id="8319"/>
    <lineage>
        <taxon>Eukaryota</taxon>
        <taxon>Metazoa</taxon>
        <taxon>Chordata</taxon>
        <taxon>Craniata</taxon>
        <taxon>Vertebrata</taxon>
        <taxon>Euteleostomi</taxon>
        <taxon>Amphibia</taxon>
        <taxon>Batrachia</taxon>
        <taxon>Caudata</taxon>
        <taxon>Salamandroidea</taxon>
        <taxon>Salamandridae</taxon>
        <taxon>Pleurodelinae</taxon>
        <taxon>Pleurodeles</taxon>
    </lineage>
</organism>
<reference evidence="2" key="1">
    <citation type="journal article" date="2022" name="bioRxiv">
        <title>Sequencing and chromosome-scale assembly of the giantPleurodeles waltlgenome.</title>
        <authorList>
            <person name="Brown T."/>
            <person name="Elewa A."/>
            <person name="Iarovenko S."/>
            <person name="Subramanian E."/>
            <person name="Araus A.J."/>
            <person name="Petzold A."/>
            <person name="Susuki M."/>
            <person name="Suzuki K.-i.T."/>
            <person name="Hayashi T."/>
            <person name="Toyoda A."/>
            <person name="Oliveira C."/>
            <person name="Osipova E."/>
            <person name="Leigh N.D."/>
            <person name="Simon A."/>
            <person name="Yun M.H."/>
        </authorList>
    </citation>
    <scope>NUCLEOTIDE SEQUENCE</scope>
    <source>
        <strain evidence="2">20211129_DDA</strain>
        <tissue evidence="2">Liver</tissue>
    </source>
</reference>
<accession>A0AAV7QMT3</accession>
<dbReference type="AlphaFoldDB" id="A0AAV7QMT3"/>
<proteinExistence type="predicted"/>
<protein>
    <submittedName>
        <fullName evidence="2">Uncharacterized protein</fullName>
    </submittedName>
</protein>
<feature type="region of interest" description="Disordered" evidence="1">
    <location>
        <begin position="136"/>
        <end position="157"/>
    </location>
</feature>
<name>A0AAV7QMT3_PLEWA</name>
<feature type="compositionally biased region" description="Basic residues" evidence="1">
    <location>
        <begin position="142"/>
        <end position="151"/>
    </location>
</feature>
<evidence type="ECO:0000313" key="2">
    <source>
        <dbReference type="EMBL" id="KAJ1141826.1"/>
    </source>
</evidence>
<feature type="region of interest" description="Disordered" evidence="1">
    <location>
        <begin position="58"/>
        <end position="91"/>
    </location>
</feature>
<feature type="compositionally biased region" description="Low complexity" evidence="1">
    <location>
        <begin position="76"/>
        <end position="91"/>
    </location>
</feature>
<evidence type="ECO:0000313" key="3">
    <source>
        <dbReference type="Proteomes" id="UP001066276"/>
    </source>
</evidence>
<comment type="caution">
    <text evidence="2">The sequence shown here is derived from an EMBL/GenBank/DDBJ whole genome shotgun (WGS) entry which is preliminary data.</text>
</comment>
<feature type="region of interest" description="Disordered" evidence="1">
    <location>
        <begin position="1"/>
        <end position="20"/>
    </location>
</feature>
<keyword evidence="3" id="KW-1185">Reference proteome</keyword>